<name>A0ABN9SSB9_9DINO</name>
<reference evidence="1" key="1">
    <citation type="submission" date="2023-10" db="EMBL/GenBank/DDBJ databases">
        <authorList>
            <person name="Chen Y."/>
            <person name="Shah S."/>
            <person name="Dougan E. K."/>
            <person name="Thang M."/>
            <person name="Chan C."/>
        </authorList>
    </citation>
    <scope>NUCLEOTIDE SEQUENCE [LARGE SCALE GENOMIC DNA]</scope>
</reference>
<organism evidence="1 2">
    <name type="scientific">Prorocentrum cordatum</name>
    <dbReference type="NCBI Taxonomy" id="2364126"/>
    <lineage>
        <taxon>Eukaryota</taxon>
        <taxon>Sar</taxon>
        <taxon>Alveolata</taxon>
        <taxon>Dinophyceae</taxon>
        <taxon>Prorocentrales</taxon>
        <taxon>Prorocentraceae</taxon>
        <taxon>Prorocentrum</taxon>
    </lineage>
</organism>
<accession>A0ABN9SSB9</accession>
<evidence type="ECO:0000313" key="2">
    <source>
        <dbReference type="Proteomes" id="UP001189429"/>
    </source>
</evidence>
<comment type="caution">
    <text evidence="1">The sequence shown here is derived from an EMBL/GenBank/DDBJ whole genome shotgun (WGS) entry which is preliminary data.</text>
</comment>
<evidence type="ECO:0000313" key="1">
    <source>
        <dbReference type="EMBL" id="CAK0834849.1"/>
    </source>
</evidence>
<dbReference type="Proteomes" id="UP001189429">
    <property type="component" value="Unassembled WGS sequence"/>
</dbReference>
<sequence>MLVPLLVTFRVWRLALISSLVLLLPLALLVRSVCVAVLPQCLSTVDVSCTTGALPAGSAAAPHADVNQDPEVCAHAPRAPDAGGYAAAARDAPGVAARALGARPGHVAGHRYLRSSRRRTRSVSAWCPLDAYTTCLESSTSYCLAFGDGH</sequence>
<proteinExistence type="predicted"/>
<dbReference type="EMBL" id="CAUYUJ010012914">
    <property type="protein sequence ID" value="CAK0834849.1"/>
    <property type="molecule type" value="Genomic_DNA"/>
</dbReference>
<gene>
    <name evidence="1" type="ORF">PCOR1329_LOCUS32139</name>
</gene>
<protein>
    <recommendedName>
        <fullName evidence="3">Secreted protein</fullName>
    </recommendedName>
</protein>
<evidence type="ECO:0008006" key="3">
    <source>
        <dbReference type="Google" id="ProtNLM"/>
    </source>
</evidence>
<keyword evidence="2" id="KW-1185">Reference proteome</keyword>